<evidence type="ECO:0000313" key="2">
    <source>
        <dbReference type="Proteomes" id="UP001056120"/>
    </source>
</evidence>
<keyword evidence="2" id="KW-1185">Reference proteome</keyword>
<comment type="caution">
    <text evidence="1">The sequence shown here is derived from an EMBL/GenBank/DDBJ whole genome shotgun (WGS) entry which is preliminary data.</text>
</comment>
<evidence type="ECO:0000313" key="1">
    <source>
        <dbReference type="EMBL" id="KAI3773432.1"/>
    </source>
</evidence>
<reference evidence="1 2" key="2">
    <citation type="journal article" date="2022" name="Mol. Ecol. Resour.">
        <title>The genomes of chicory, endive, great burdock and yacon provide insights into Asteraceae paleo-polyploidization history and plant inulin production.</title>
        <authorList>
            <person name="Fan W."/>
            <person name="Wang S."/>
            <person name="Wang H."/>
            <person name="Wang A."/>
            <person name="Jiang F."/>
            <person name="Liu H."/>
            <person name="Zhao H."/>
            <person name="Xu D."/>
            <person name="Zhang Y."/>
        </authorList>
    </citation>
    <scope>NUCLEOTIDE SEQUENCE [LARGE SCALE GENOMIC DNA]</scope>
    <source>
        <strain evidence="2">cv. Yunnan</strain>
        <tissue evidence="1">Leaves</tissue>
    </source>
</reference>
<reference evidence="2" key="1">
    <citation type="journal article" date="2022" name="Mol. Ecol. Resour.">
        <title>The genomes of chicory, endive, great burdock and yacon provide insights into Asteraceae palaeo-polyploidization history and plant inulin production.</title>
        <authorList>
            <person name="Fan W."/>
            <person name="Wang S."/>
            <person name="Wang H."/>
            <person name="Wang A."/>
            <person name="Jiang F."/>
            <person name="Liu H."/>
            <person name="Zhao H."/>
            <person name="Xu D."/>
            <person name="Zhang Y."/>
        </authorList>
    </citation>
    <scope>NUCLEOTIDE SEQUENCE [LARGE SCALE GENOMIC DNA]</scope>
    <source>
        <strain evidence="2">cv. Yunnan</strain>
    </source>
</reference>
<dbReference type="Proteomes" id="UP001056120">
    <property type="component" value="Linkage Group LG16"/>
</dbReference>
<protein>
    <submittedName>
        <fullName evidence="1">Uncharacterized protein</fullName>
    </submittedName>
</protein>
<gene>
    <name evidence="1" type="ORF">L1987_47961</name>
</gene>
<organism evidence="1 2">
    <name type="scientific">Smallanthus sonchifolius</name>
    <dbReference type="NCBI Taxonomy" id="185202"/>
    <lineage>
        <taxon>Eukaryota</taxon>
        <taxon>Viridiplantae</taxon>
        <taxon>Streptophyta</taxon>
        <taxon>Embryophyta</taxon>
        <taxon>Tracheophyta</taxon>
        <taxon>Spermatophyta</taxon>
        <taxon>Magnoliopsida</taxon>
        <taxon>eudicotyledons</taxon>
        <taxon>Gunneridae</taxon>
        <taxon>Pentapetalae</taxon>
        <taxon>asterids</taxon>
        <taxon>campanulids</taxon>
        <taxon>Asterales</taxon>
        <taxon>Asteraceae</taxon>
        <taxon>Asteroideae</taxon>
        <taxon>Heliantheae alliance</taxon>
        <taxon>Millerieae</taxon>
        <taxon>Smallanthus</taxon>
    </lineage>
</organism>
<proteinExistence type="predicted"/>
<dbReference type="EMBL" id="CM042033">
    <property type="protein sequence ID" value="KAI3773432.1"/>
    <property type="molecule type" value="Genomic_DNA"/>
</dbReference>
<name>A0ACB9FQG4_9ASTR</name>
<accession>A0ACB9FQG4</accession>
<sequence length="834" mass="93800">MKLDLGYTELNDTPNIQGKRRHNFAYNDNLERLNSIQLSALKELKALDLSDCGLESLTLNGYHSVYASHYIFFLVVACTMSNLLHLNLDLNDFNNDIMGSMAAFPSLRFLSLQGSSVRGRLFANEVPKLPQLEVLLLGNNNFNGTIPMEALASFHHLTSLEYLDFSHNKFEGSFLFSSFSSHTKLEFVEFISDNDKFEVDTEEPIGWTPMFQLKVLVLSNCNVNRLKGSVVPGFLLHQHKLMKLDISHNSLEGQFPNWLIKNNTMLEDLSLRNNSFHSIIGMSFYRNPNTMWMDMSGNCIIGTIPIDIQKFLPYIMLLNLSRNSLSGVIPSTIGGMSELQILDLSHNEFYGEVTTRFFSNFSQLLILKLSNNKFHGEILSGNLSLGSLQRLHLDRNYFTGKIGNEPNSVSLSLLDISNYIFTGLIPSWISNNTLSEFVVRSNMLSGQFPCGTASFGFLDISQNYFSGPIPSCINFQSLEHLHLGSNRFTGSIPNSFHNLTGIITLGIGNNYLSGKIPKFLGQLSNLRILLLGKNNFSGSIPKQLCQLSNASLIDLSSNSLFGSIPQCLQDITGPSYQAFIQSYFLPYSRPSTYSYSSVLNKQFVYYFKMFETQVEIRFTTKTLSLTYKGGVLEIMSGLDLSCNKLTGNIPKELGLLTHIRVLNLSHNLLAGPIPLNLSNLTKIESLDLSSNSFTGKVPSELVRLNSLASFNVSYNNLSGRLPEMKAQFSTFTKESYEGNSLLCGPPLDIKCTIEEHVIHPSNGEGTDEKWYDMDMTSFYGSCASTCVVFLFGFVALLYINPYRRRRWLFLVEECMYACCYFLNDLVRMPFFSFV</sequence>